<keyword evidence="2" id="KW-1185">Reference proteome</keyword>
<sequence>MSGKLTAKDIKDKLNDGNLDLSLCDLAEVPVKEIALVKKFTILDLSNNLLTSLPKTFATLTQIVKLDLSKNSLTEIPENFGELRQLKHLDLYGNQISRLPLSLGELKNLKWLDLKENPLSPAVATVAGPCSNASECQACARNVVSYLASVKVSIEEEKQRRLNVVQEVEKSVSHSKKEAKKAKKNAEKKASAGDKSPLLKKEQSLEKSASQSPKFKTSRESPESESNLKTGIIVFLCRVFVSLVMWLALFPLLSITVLAIFPLYDEQRAEELFKFIETESGIPFKSYHQEGIRLLEMVFDQARLYTNHAREVIEKTYQQYFLQGISPEEEETMG</sequence>
<dbReference type="EMBL" id="CM056744">
    <property type="protein sequence ID" value="KAJ8667980.1"/>
    <property type="molecule type" value="Genomic_DNA"/>
</dbReference>
<reference evidence="1" key="1">
    <citation type="submission" date="2023-04" db="EMBL/GenBank/DDBJ databases">
        <title>A chromosome-level genome assembly of the parasitoid wasp Eretmocerus hayati.</title>
        <authorList>
            <person name="Zhong Y."/>
            <person name="Liu S."/>
            <person name="Liu Y."/>
        </authorList>
    </citation>
    <scope>NUCLEOTIDE SEQUENCE</scope>
    <source>
        <strain evidence="1">ZJU_SS_LIU_2023</strain>
    </source>
</reference>
<organism evidence="1 2">
    <name type="scientific">Eretmocerus hayati</name>
    <dbReference type="NCBI Taxonomy" id="131215"/>
    <lineage>
        <taxon>Eukaryota</taxon>
        <taxon>Metazoa</taxon>
        <taxon>Ecdysozoa</taxon>
        <taxon>Arthropoda</taxon>
        <taxon>Hexapoda</taxon>
        <taxon>Insecta</taxon>
        <taxon>Pterygota</taxon>
        <taxon>Neoptera</taxon>
        <taxon>Endopterygota</taxon>
        <taxon>Hymenoptera</taxon>
        <taxon>Apocrita</taxon>
        <taxon>Proctotrupomorpha</taxon>
        <taxon>Chalcidoidea</taxon>
        <taxon>Aphelinidae</taxon>
        <taxon>Aphelininae</taxon>
        <taxon>Eretmocerus</taxon>
    </lineage>
</organism>
<evidence type="ECO:0000313" key="2">
    <source>
        <dbReference type="Proteomes" id="UP001239111"/>
    </source>
</evidence>
<gene>
    <name evidence="1" type="ORF">QAD02_009643</name>
</gene>
<protein>
    <submittedName>
        <fullName evidence="1">Uncharacterized protein</fullName>
    </submittedName>
</protein>
<dbReference type="Proteomes" id="UP001239111">
    <property type="component" value="Chromosome 4"/>
</dbReference>
<evidence type="ECO:0000313" key="1">
    <source>
        <dbReference type="EMBL" id="KAJ8667980.1"/>
    </source>
</evidence>
<proteinExistence type="predicted"/>
<comment type="caution">
    <text evidence="1">The sequence shown here is derived from an EMBL/GenBank/DDBJ whole genome shotgun (WGS) entry which is preliminary data.</text>
</comment>
<name>A0ACC2NEE5_9HYME</name>
<accession>A0ACC2NEE5</accession>